<evidence type="ECO:0000256" key="9">
    <source>
        <dbReference type="ARBA" id="ARBA00023136"/>
    </source>
</evidence>
<comment type="function">
    <text evidence="11">Peptidoglycan polymerase that catalyzes glycan chain elongation from lipid-linked precursors.</text>
</comment>
<keyword evidence="9 11" id="KW-0472">Membrane</keyword>
<evidence type="ECO:0000256" key="1">
    <source>
        <dbReference type="ARBA" id="ARBA00022475"/>
    </source>
</evidence>
<evidence type="ECO:0000313" key="14">
    <source>
        <dbReference type="Proteomes" id="UP000654604"/>
    </source>
</evidence>
<dbReference type="Gene3D" id="1.10.3810.10">
    <property type="entry name" value="Biosynthetic peptidoglycan transglycosylase-like"/>
    <property type="match status" value="1"/>
</dbReference>
<feature type="transmembrane region" description="Helical" evidence="11">
    <location>
        <begin position="49"/>
        <end position="69"/>
    </location>
</feature>
<keyword evidence="2" id="KW-0997">Cell inner membrane</keyword>
<evidence type="ECO:0000256" key="10">
    <source>
        <dbReference type="ARBA" id="ARBA00023316"/>
    </source>
</evidence>
<proteinExistence type="inferred from homology"/>
<organism evidence="13 14">
    <name type="scientific">Cyanobacterium stanieri LEGE 03274</name>
    <dbReference type="NCBI Taxonomy" id="1828756"/>
    <lineage>
        <taxon>Bacteria</taxon>
        <taxon>Bacillati</taxon>
        <taxon>Cyanobacteriota</taxon>
        <taxon>Cyanophyceae</taxon>
        <taxon>Oscillatoriophycideae</taxon>
        <taxon>Chroococcales</taxon>
        <taxon>Geminocystaceae</taxon>
        <taxon>Cyanobacterium</taxon>
    </lineage>
</organism>
<dbReference type="HAMAP" id="MF_00766">
    <property type="entry name" value="PGT_MtgA"/>
    <property type="match status" value="1"/>
</dbReference>
<comment type="caution">
    <text evidence="13">The sequence shown here is derived from an EMBL/GenBank/DDBJ whole genome shotgun (WGS) entry which is preliminary data.</text>
</comment>
<evidence type="ECO:0000256" key="6">
    <source>
        <dbReference type="ARBA" id="ARBA00022960"/>
    </source>
</evidence>
<keyword evidence="8 11" id="KW-1133">Transmembrane helix</keyword>
<dbReference type="GO" id="GO:0016757">
    <property type="term" value="F:glycosyltransferase activity"/>
    <property type="evidence" value="ECO:0007669"/>
    <property type="project" value="UniProtKB-KW"/>
</dbReference>
<evidence type="ECO:0000256" key="2">
    <source>
        <dbReference type="ARBA" id="ARBA00022519"/>
    </source>
</evidence>
<gene>
    <name evidence="11 13" type="primary">mtgA</name>
    <name evidence="13" type="ORF">IQ215_06475</name>
</gene>
<sequence>MRKNKSKRAIFLYIFDWVIKNIARLYILILILSLLYLSTNDVNIQKLPLIIIFSLLILKTFALFSLNWVNPPTSAFMLRVTNSFSDKSKKRIQYTWIKYDDISPFMPIVVILSEDYQFPNHSGFNWREILRAFQLNRSSHSLIGGSSISQQTVKNLFLYPSKTLFRKTMEAYLTLILEAVLSKKRILEIYLNIVQFSPDIFGVESASLHFFKKSAQSLTVEESCLLATVMPNPYIYEVHSPSHYMRERQELILSYLNKAISEQSLEHFLSSSHFSCVEEKWFARKIF</sequence>
<evidence type="ECO:0000259" key="12">
    <source>
        <dbReference type="Pfam" id="PF00912"/>
    </source>
</evidence>
<dbReference type="PANTHER" id="PTHR30400:SF0">
    <property type="entry name" value="BIOSYNTHETIC PEPTIDOGLYCAN TRANSGLYCOSYLASE"/>
    <property type="match status" value="1"/>
</dbReference>
<evidence type="ECO:0000256" key="5">
    <source>
        <dbReference type="ARBA" id="ARBA00022692"/>
    </source>
</evidence>
<dbReference type="Proteomes" id="UP000654604">
    <property type="component" value="Unassembled WGS sequence"/>
</dbReference>
<keyword evidence="7 11" id="KW-0573">Peptidoglycan synthesis</keyword>
<keyword evidence="3 11" id="KW-0328">Glycosyltransferase</keyword>
<keyword evidence="4 11" id="KW-0808">Transferase</keyword>
<dbReference type="NCBIfam" id="TIGR02070">
    <property type="entry name" value="mono_pep_trsgly"/>
    <property type="match status" value="1"/>
</dbReference>
<evidence type="ECO:0000256" key="8">
    <source>
        <dbReference type="ARBA" id="ARBA00022989"/>
    </source>
</evidence>
<keyword evidence="6 11" id="KW-0133">Cell shape</keyword>
<dbReference type="InterPro" id="IPR023346">
    <property type="entry name" value="Lysozyme-like_dom_sf"/>
</dbReference>
<reference evidence="13 14" key="1">
    <citation type="submission" date="2020-10" db="EMBL/GenBank/DDBJ databases">
        <authorList>
            <person name="Castelo-Branco R."/>
            <person name="Eusebio N."/>
            <person name="Adriana R."/>
            <person name="Vieira A."/>
            <person name="Brugerolle De Fraissinette N."/>
            <person name="Rezende De Castro R."/>
            <person name="Schneider M.P."/>
            <person name="Vasconcelos V."/>
            <person name="Leao P.N."/>
        </authorList>
    </citation>
    <scope>NUCLEOTIDE SEQUENCE [LARGE SCALE GENOMIC DNA]</scope>
    <source>
        <strain evidence="13 14">LEGE 03274</strain>
    </source>
</reference>
<name>A0ABR9V463_9CHRO</name>
<dbReference type="SUPFAM" id="SSF53955">
    <property type="entry name" value="Lysozyme-like"/>
    <property type="match status" value="1"/>
</dbReference>
<comment type="pathway">
    <text evidence="11">Cell wall biogenesis; peptidoglycan biosynthesis.</text>
</comment>
<dbReference type="EMBL" id="JADEWC010000011">
    <property type="protein sequence ID" value="MBE9222339.1"/>
    <property type="molecule type" value="Genomic_DNA"/>
</dbReference>
<dbReference type="InterPro" id="IPR036950">
    <property type="entry name" value="PBP_transglycosylase"/>
</dbReference>
<keyword evidence="1 11" id="KW-1003">Cell membrane</keyword>
<evidence type="ECO:0000256" key="11">
    <source>
        <dbReference type="HAMAP-Rule" id="MF_00766"/>
    </source>
</evidence>
<dbReference type="RefSeq" id="WP_193800502.1">
    <property type="nucleotide sequence ID" value="NZ_JADEWC010000011.1"/>
</dbReference>
<protein>
    <recommendedName>
        <fullName evidence="11">Biosynthetic peptidoglycan transglycosylase</fullName>
        <ecNumber evidence="11">2.4.99.28</ecNumber>
    </recommendedName>
    <alternativeName>
        <fullName evidence="11">Glycan polymerase</fullName>
    </alternativeName>
    <alternativeName>
        <fullName evidence="11">Peptidoglycan glycosyltransferase MtgA</fullName>
        <shortName evidence="11">PGT</shortName>
    </alternativeName>
</protein>
<dbReference type="InterPro" id="IPR011812">
    <property type="entry name" value="Pep_trsgly"/>
</dbReference>
<keyword evidence="5 11" id="KW-0812">Transmembrane</keyword>
<comment type="similarity">
    <text evidence="11">Belongs to the glycosyltransferase 51 family.</text>
</comment>
<dbReference type="EC" id="2.4.99.28" evidence="11"/>
<evidence type="ECO:0000313" key="13">
    <source>
        <dbReference type="EMBL" id="MBE9222339.1"/>
    </source>
</evidence>
<dbReference type="PANTHER" id="PTHR30400">
    <property type="entry name" value="MONOFUNCTIONAL BIOSYNTHETIC PEPTIDOGLYCAN TRANSGLYCOSYLASE"/>
    <property type="match status" value="1"/>
</dbReference>
<evidence type="ECO:0000256" key="3">
    <source>
        <dbReference type="ARBA" id="ARBA00022676"/>
    </source>
</evidence>
<keyword evidence="14" id="KW-1185">Reference proteome</keyword>
<evidence type="ECO:0000256" key="7">
    <source>
        <dbReference type="ARBA" id="ARBA00022984"/>
    </source>
</evidence>
<dbReference type="InterPro" id="IPR001264">
    <property type="entry name" value="Glyco_trans_51"/>
</dbReference>
<keyword evidence="10 11" id="KW-0961">Cell wall biogenesis/degradation</keyword>
<comment type="catalytic activity">
    <reaction evidence="11">
        <text>[GlcNAc-(1-&gt;4)-Mur2Ac(oyl-L-Ala-gamma-D-Glu-L-Lys-D-Ala-D-Ala)](n)-di-trans,octa-cis-undecaprenyl diphosphate + beta-D-GlcNAc-(1-&gt;4)-Mur2Ac(oyl-L-Ala-gamma-D-Glu-L-Lys-D-Ala-D-Ala)-di-trans,octa-cis-undecaprenyl diphosphate = [GlcNAc-(1-&gt;4)-Mur2Ac(oyl-L-Ala-gamma-D-Glu-L-Lys-D-Ala-D-Ala)](n+1)-di-trans,octa-cis-undecaprenyl diphosphate + di-trans,octa-cis-undecaprenyl diphosphate + H(+)</text>
        <dbReference type="Rhea" id="RHEA:23708"/>
        <dbReference type="Rhea" id="RHEA-COMP:9602"/>
        <dbReference type="Rhea" id="RHEA-COMP:9603"/>
        <dbReference type="ChEBI" id="CHEBI:15378"/>
        <dbReference type="ChEBI" id="CHEBI:58405"/>
        <dbReference type="ChEBI" id="CHEBI:60033"/>
        <dbReference type="ChEBI" id="CHEBI:78435"/>
        <dbReference type="EC" id="2.4.99.28"/>
    </reaction>
</comment>
<feature type="domain" description="Glycosyl transferase family 51" evidence="12">
    <location>
        <begin position="90"/>
        <end position="254"/>
    </location>
</feature>
<feature type="transmembrane region" description="Helical" evidence="11">
    <location>
        <begin position="12"/>
        <end position="37"/>
    </location>
</feature>
<accession>A0ABR9V463</accession>
<dbReference type="Pfam" id="PF00912">
    <property type="entry name" value="Transgly"/>
    <property type="match status" value="1"/>
</dbReference>
<comment type="subcellular location">
    <subcellularLocation>
        <location evidence="11">Cell membrane</location>
        <topology evidence="11">Single-pass membrane protein</topology>
    </subcellularLocation>
</comment>
<comment type="caution">
    <text evidence="11">Lacks conserved residue(s) required for the propagation of feature annotation.</text>
</comment>
<evidence type="ECO:0000256" key="4">
    <source>
        <dbReference type="ARBA" id="ARBA00022679"/>
    </source>
</evidence>